<dbReference type="VEuPathDB" id="VectorBase:RPRC012043"/>
<protein>
    <submittedName>
        <fullName evidence="1">Uncharacterized protein</fullName>
    </submittedName>
</protein>
<evidence type="ECO:0000313" key="2">
    <source>
        <dbReference type="Proteomes" id="UP000015103"/>
    </source>
</evidence>
<evidence type="ECO:0000313" key="1">
    <source>
        <dbReference type="EnsemblMetazoa" id="RPRC012043-PA"/>
    </source>
</evidence>
<reference evidence="1" key="1">
    <citation type="submission" date="2015-05" db="UniProtKB">
        <authorList>
            <consortium name="EnsemblMetazoa"/>
        </authorList>
    </citation>
    <scope>IDENTIFICATION</scope>
</reference>
<dbReference type="AlphaFoldDB" id="T1I6X1"/>
<organism evidence="1 2">
    <name type="scientific">Rhodnius prolixus</name>
    <name type="common">Triatomid bug</name>
    <dbReference type="NCBI Taxonomy" id="13249"/>
    <lineage>
        <taxon>Eukaryota</taxon>
        <taxon>Metazoa</taxon>
        <taxon>Ecdysozoa</taxon>
        <taxon>Arthropoda</taxon>
        <taxon>Hexapoda</taxon>
        <taxon>Insecta</taxon>
        <taxon>Pterygota</taxon>
        <taxon>Neoptera</taxon>
        <taxon>Paraneoptera</taxon>
        <taxon>Hemiptera</taxon>
        <taxon>Heteroptera</taxon>
        <taxon>Panheteroptera</taxon>
        <taxon>Cimicomorpha</taxon>
        <taxon>Reduviidae</taxon>
        <taxon>Triatominae</taxon>
        <taxon>Rhodnius</taxon>
    </lineage>
</organism>
<accession>T1I6X1</accession>
<proteinExistence type="predicted"/>
<dbReference type="Proteomes" id="UP000015103">
    <property type="component" value="Unassembled WGS sequence"/>
</dbReference>
<sequence>MDQINMKMFQYDSLLIIQKPMRFTPFLLISWMLKKKRKLNPKKLNFQEYMIQTMTLIHSRNLLLLNLKRVYLKMKRFVIMDFTLMHLHKPIRCQ</sequence>
<dbReference type="InParanoid" id="T1I6X1"/>
<keyword evidence="2" id="KW-1185">Reference proteome</keyword>
<dbReference type="HOGENOM" id="CLU_2388943_0_0_1"/>
<dbReference type="EMBL" id="ACPB03010882">
    <property type="status" value="NOT_ANNOTATED_CDS"/>
    <property type="molecule type" value="Genomic_DNA"/>
</dbReference>
<dbReference type="EnsemblMetazoa" id="RPRC012043-RA">
    <property type="protein sequence ID" value="RPRC012043-PA"/>
    <property type="gene ID" value="RPRC012043"/>
</dbReference>
<name>T1I6X1_RHOPR</name>